<gene>
    <name evidence="2" type="primary">LOC125179224</name>
</gene>
<protein>
    <submittedName>
        <fullName evidence="2">Uncharacterized protein LOC125179224</fullName>
    </submittedName>
</protein>
<dbReference type="KEGG" id="hazt:125179224"/>
<organism evidence="1 2">
    <name type="scientific">Hyalella azteca</name>
    <name type="common">Amphipod</name>
    <dbReference type="NCBI Taxonomy" id="294128"/>
    <lineage>
        <taxon>Eukaryota</taxon>
        <taxon>Metazoa</taxon>
        <taxon>Ecdysozoa</taxon>
        <taxon>Arthropoda</taxon>
        <taxon>Crustacea</taxon>
        <taxon>Multicrustacea</taxon>
        <taxon>Malacostraca</taxon>
        <taxon>Eumalacostraca</taxon>
        <taxon>Peracarida</taxon>
        <taxon>Amphipoda</taxon>
        <taxon>Senticaudata</taxon>
        <taxon>Talitrida</taxon>
        <taxon>Talitroidea</taxon>
        <taxon>Hyalellidae</taxon>
        <taxon>Hyalella</taxon>
    </lineage>
</organism>
<name>A0A979FVL1_HYAAZ</name>
<sequence>ARLGPPEIRGVRDMYEPEDTIVVTCHHGRDSPSEPQPRLSWLIDGKEVGPPLLEALGGHTPGGGTEALSLKVPAQQVVEAGGSVQVECRVSLGPLQDRAVKTLRVRMRDYFFSNSGARGGKGCSVASFMAAAMLAAARLYFDIS</sequence>
<feature type="non-terminal residue" evidence="2">
    <location>
        <position position="1"/>
    </location>
</feature>
<dbReference type="GeneID" id="125179224"/>
<dbReference type="AlphaFoldDB" id="A0A979FVL1"/>
<reference evidence="2" key="1">
    <citation type="submission" date="2025-08" db="UniProtKB">
        <authorList>
            <consortium name="RefSeq"/>
        </authorList>
    </citation>
    <scope>IDENTIFICATION</scope>
    <source>
        <tissue evidence="2">Whole organism</tissue>
    </source>
</reference>
<keyword evidence="1" id="KW-1185">Reference proteome</keyword>
<dbReference type="RefSeq" id="XP_047740618.1">
    <property type="nucleotide sequence ID" value="XM_047884662.1"/>
</dbReference>
<dbReference type="OrthoDB" id="6376463at2759"/>
<dbReference type="Proteomes" id="UP000694843">
    <property type="component" value="Unplaced"/>
</dbReference>
<evidence type="ECO:0000313" key="2">
    <source>
        <dbReference type="RefSeq" id="XP_047740618.1"/>
    </source>
</evidence>
<accession>A0A979FVL1</accession>
<proteinExistence type="predicted"/>
<evidence type="ECO:0000313" key="1">
    <source>
        <dbReference type="Proteomes" id="UP000694843"/>
    </source>
</evidence>